<accession>A0A9D3Q936</accession>
<dbReference type="Proteomes" id="UP001046870">
    <property type="component" value="Chromosome 4"/>
</dbReference>
<proteinExistence type="predicted"/>
<protein>
    <submittedName>
        <fullName evidence="2">Uncharacterized protein</fullName>
    </submittedName>
</protein>
<feature type="region of interest" description="Disordered" evidence="1">
    <location>
        <begin position="130"/>
        <end position="185"/>
    </location>
</feature>
<evidence type="ECO:0000313" key="3">
    <source>
        <dbReference type="Proteomes" id="UP001046870"/>
    </source>
</evidence>
<feature type="compositionally biased region" description="Basic and acidic residues" evidence="1">
    <location>
        <begin position="168"/>
        <end position="185"/>
    </location>
</feature>
<dbReference type="AlphaFoldDB" id="A0A9D3Q936"/>
<evidence type="ECO:0000313" key="2">
    <source>
        <dbReference type="EMBL" id="KAG7481504.1"/>
    </source>
</evidence>
<organism evidence="2 3">
    <name type="scientific">Megalops atlanticus</name>
    <name type="common">Tarpon</name>
    <name type="synonym">Clupea gigantea</name>
    <dbReference type="NCBI Taxonomy" id="7932"/>
    <lineage>
        <taxon>Eukaryota</taxon>
        <taxon>Metazoa</taxon>
        <taxon>Chordata</taxon>
        <taxon>Craniata</taxon>
        <taxon>Vertebrata</taxon>
        <taxon>Euteleostomi</taxon>
        <taxon>Actinopterygii</taxon>
        <taxon>Neopterygii</taxon>
        <taxon>Teleostei</taxon>
        <taxon>Elopiformes</taxon>
        <taxon>Megalopidae</taxon>
        <taxon>Megalops</taxon>
    </lineage>
</organism>
<keyword evidence="3" id="KW-1185">Reference proteome</keyword>
<reference evidence="2" key="1">
    <citation type="submission" date="2021-01" db="EMBL/GenBank/DDBJ databases">
        <authorList>
            <person name="Zahm M."/>
            <person name="Roques C."/>
            <person name="Cabau C."/>
            <person name="Klopp C."/>
            <person name="Donnadieu C."/>
            <person name="Jouanno E."/>
            <person name="Lampietro C."/>
            <person name="Louis A."/>
            <person name="Herpin A."/>
            <person name="Echchiki A."/>
            <person name="Berthelot C."/>
            <person name="Parey E."/>
            <person name="Roest-Crollius H."/>
            <person name="Braasch I."/>
            <person name="Postlethwait J."/>
            <person name="Bobe J."/>
            <person name="Montfort J."/>
            <person name="Bouchez O."/>
            <person name="Begum T."/>
            <person name="Mejri S."/>
            <person name="Adams A."/>
            <person name="Chen W.-J."/>
            <person name="Guiguen Y."/>
        </authorList>
    </citation>
    <scope>NUCLEOTIDE SEQUENCE</scope>
    <source>
        <strain evidence="2">YG-15Mar2019-1</strain>
        <tissue evidence="2">Brain</tissue>
    </source>
</reference>
<evidence type="ECO:0000256" key="1">
    <source>
        <dbReference type="SAM" id="MobiDB-lite"/>
    </source>
</evidence>
<dbReference type="EMBL" id="JAFDVH010000004">
    <property type="protein sequence ID" value="KAG7481504.1"/>
    <property type="molecule type" value="Genomic_DNA"/>
</dbReference>
<gene>
    <name evidence="2" type="ORF">MATL_G00067400</name>
</gene>
<name>A0A9D3Q936_MEGAT</name>
<comment type="caution">
    <text evidence="2">The sequence shown here is derived from an EMBL/GenBank/DDBJ whole genome shotgun (WGS) entry which is preliminary data.</text>
</comment>
<sequence>MSVRRGRDPRGAAQWDIQSRHNGYFLWPPPAAVKEPFMQGSPQLGRQRRVIERVKVSRMANGRDEFVGVRGSRDCRRRQHLKRNSKAQISRFIKTEEKGKCGLGLTPDGRDDRRNTSSLLEDVTHILRTGSHRFPSGQMCGEIPGQETEPSPTLGGSDPPPLITGQRSRGEASAVREELSSSVER</sequence>